<dbReference type="InterPro" id="IPR036388">
    <property type="entry name" value="WH-like_DNA-bd_sf"/>
</dbReference>
<evidence type="ECO:0000313" key="3">
    <source>
        <dbReference type="EMBL" id="SDZ60321.1"/>
    </source>
</evidence>
<dbReference type="PANTHER" id="PTHR30363">
    <property type="entry name" value="HTH-TYPE TRANSCRIPTIONAL REGULATOR SRLR-RELATED"/>
    <property type="match status" value="1"/>
</dbReference>
<keyword evidence="4" id="KW-1185">Reference proteome</keyword>
<evidence type="ECO:0000259" key="2">
    <source>
        <dbReference type="Pfam" id="PF01022"/>
    </source>
</evidence>
<dbReference type="Proteomes" id="UP000198935">
    <property type="component" value="Unassembled WGS sequence"/>
</dbReference>
<sequence>MAIKTTSTRDQILSLIKRRVQLTVSTIADELNITEMAVRRHLNTLERDGIVETHLLRQAMGRPTHVYQLSHDGQEMFPRNYGPLTIELLKDIVEMDGVEKVLELFERRKERIRERYEKRLQFGEFEENVYELARLQSENGYMAEVSKDGDDLILAQYNCPIADVSKQFPMICETELALFKELLKTEKIQCEMCMTAGQESHCYYRIQR</sequence>
<name>A0A1H3UE51_9BACI</name>
<dbReference type="CDD" id="cd00090">
    <property type="entry name" value="HTH_ARSR"/>
    <property type="match status" value="1"/>
</dbReference>
<dbReference type="STRING" id="1503961.SAMN05421736_12061"/>
<dbReference type="InterPro" id="IPR050313">
    <property type="entry name" value="Carb_Metab_HTH_regulators"/>
</dbReference>
<reference evidence="4" key="1">
    <citation type="submission" date="2016-10" db="EMBL/GenBank/DDBJ databases">
        <authorList>
            <person name="Varghese N."/>
            <person name="Submissions S."/>
        </authorList>
    </citation>
    <scope>NUCLEOTIDE SEQUENCE [LARGE SCALE GENOMIC DNA]</scope>
    <source>
        <strain evidence="4">SP</strain>
    </source>
</reference>
<dbReference type="OrthoDB" id="155998at2"/>
<dbReference type="InterPro" id="IPR011991">
    <property type="entry name" value="ArsR-like_HTH"/>
</dbReference>
<keyword evidence="1" id="KW-0238">DNA-binding</keyword>
<evidence type="ECO:0000313" key="4">
    <source>
        <dbReference type="Proteomes" id="UP000198935"/>
    </source>
</evidence>
<protein>
    <submittedName>
        <fullName evidence="3">Predicted transcriptional regulator, ArsR family</fullName>
    </submittedName>
</protein>
<proteinExistence type="predicted"/>
<dbReference type="InterPro" id="IPR001845">
    <property type="entry name" value="HTH_ArsR_DNA-bd_dom"/>
</dbReference>
<dbReference type="InterPro" id="IPR036390">
    <property type="entry name" value="WH_DNA-bd_sf"/>
</dbReference>
<organism evidence="3 4">
    <name type="scientific">Evansella caseinilytica</name>
    <dbReference type="NCBI Taxonomy" id="1503961"/>
    <lineage>
        <taxon>Bacteria</taxon>
        <taxon>Bacillati</taxon>
        <taxon>Bacillota</taxon>
        <taxon>Bacilli</taxon>
        <taxon>Bacillales</taxon>
        <taxon>Bacillaceae</taxon>
        <taxon>Evansella</taxon>
    </lineage>
</organism>
<accession>A0A1H3UE51</accession>
<dbReference type="GO" id="GO:0003700">
    <property type="term" value="F:DNA-binding transcription factor activity"/>
    <property type="evidence" value="ECO:0007669"/>
    <property type="project" value="InterPro"/>
</dbReference>
<dbReference type="Gene3D" id="1.10.10.10">
    <property type="entry name" value="Winged helix-like DNA-binding domain superfamily/Winged helix DNA-binding domain"/>
    <property type="match status" value="1"/>
</dbReference>
<feature type="domain" description="HTH arsR-type" evidence="2">
    <location>
        <begin position="7"/>
        <end position="52"/>
    </location>
</feature>
<dbReference type="AlphaFoldDB" id="A0A1H3UE51"/>
<dbReference type="SUPFAM" id="SSF46785">
    <property type="entry name" value="Winged helix' DNA-binding domain"/>
    <property type="match status" value="1"/>
</dbReference>
<evidence type="ECO:0000256" key="1">
    <source>
        <dbReference type="ARBA" id="ARBA00023125"/>
    </source>
</evidence>
<dbReference type="EMBL" id="FNPI01000020">
    <property type="protein sequence ID" value="SDZ60321.1"/>
    <property type="molecule type" value="Genomic_DNA"/>
</dbReference>
<dbReference type="GO" id="GO:0003677">
    <property type="term" value="F:DNA binding"/>
    <property type="evidence" value="ECO:0007669"/>
    <property type="project" value="UniProtKB-KW"/>
</dbReference>
<dbReference type="PANTHER" id="PTHR30363:SF28">
    <property type="entry name" value="TRANSCRIPTIONAL REGULATORY PROTEIN-RELATED"/>
    <property type="match status" value="1"/>
</dbReference>
<gene>
    <name evidence="3" type="ORF">SAMN05421736_12061</name>
</gene>
<dbReference type="Pfam" id="PF01022">
    <property type="entry name" value="HTH_5"/>
    <property type="match status" value="1"/>
</dbReference>